<accession>A0A7J9KFB6</accession>
<comment type="caution">
    <text evidence="1">The sequence shown here is derived from an EMBL/GenBank/DDBJ whole genome shotgun (WGS) entry which is preliminary data.</text>
</comment>
<evidence type="ECO:0000313" key="1">
    <source>
        <dbReference type="EMBL" id="MBA0845154.1"/>
    </source>
</evidence>
<feature type="non-terminal residue" evidence="1">
    <location>
        <position position="35"/>
    </location>
</feature>
<dbReference type="AlphaFoldDB" id="A0A7J9KFB6"/>
<protein>
    <submittedName>
        <fullName evidence="1">Uncharacterized protein</fullName>
    </submittedName>
</protein>
<reference evidence="1 2" key="1">
    <citation type="journal article" date="2019" name="Genome Biol. Evol.">
        <title>Insights into the evolution of the New World diploid cottons (Gossypium, subgenus Houzingenia) based on genome sequencing.</title>
        <authorList>
            <person name="Grover C.E."/>
            <person name="Arick M.A. 2nd"/>
            <person name="Thrash A."/>
            <person name="Conover J.L."/>
            <person name="Sanders W.S."/>
            <person name="Peterson D.G."/>
            <person name="Frelichowski J.E."/>
            <person name="Scheffler J.A."/>
            <person name="Scheffler B.E."/>
            <person name="Wendel J.F."/>
        </authorList>
    </citation>
    <scope>NUCLEOTIDE SEQUENCE [LARGE SCALE GENOMIC DNA]</scope>
    <source>
        <strain evidence="1">6</strain>
        <tissue evidence="1">Leaf</tissue>
    </source>
</reference>
<dbReference type="EMBL" id="JABFAE010413327">
    <property type="protein sequence ID" value="MBA0845154.1"/>
    <property type="molecule type" value="Genomic_DNA"/>
</dbReference>
<evidence type="ECO:0000313" key="2">
    <source>
        <dbReference type="Proteomes" id="UP000593575"/>
    </source>
</evidence>
<proteinExistence type="predicted"/>
<gene>
    <name evidence="1" type="ORF">Goarm_022643</name>
</gene>
<keyword evidence="2" id="KW-1185">Reference proteome</keyword>
<organism evidence="1 2">
    <name type="scientific">Gossypium armourianum</name>
    <dbReference type="NCBI Taxonomy" id="34283"/>
    <lineage>
        <taxon>Eukaryota</taxon>
        <taxon>Viridiplantae</taxon>
        <taxon>Streptophyta</taxon>
        <taxon>Embryophyta</taxon>
        <taxon>Tracheophyta</taxon>
        <taxon>Spermatophyta</taxon>
        <taxon>Magnoliopsida</taxon>
        <taxon>eudicotyledons</taxon>
        <taxon>Gunneridae</taxon>
        <taxon>Pentapetalae</taxon>
        <taxon>rosids</taxon>
        <taxon>malvids</taxon>
        <taxon>Malvales</taxon>
        <taxon>Malvaceae</taxon>
        <taxon>Malvoideae</taxon>
        <taxon>Gossypium</taxon>
    </lineage>
</organism>
<dbReference type="Proteomes" id="UP000593575">
    <property type="component" value="Unassembled WGS sequence"/>
</dbReference>
<name>A0A7J9KFB6_9ROSI</name>
<sequence>MLPGRHMRLIQLSSLHHLHAPYVYSRRSMGCLCKL</sequence>